<evidence type="ECO:0008006" key="7">
    <source>
        <dbReference type="Google" id="ProtNLM"/>
    </source>
</evidence>
<feature type="region of interest" description="Disordered" evidence="2">
    <location>
        <begin position="1"/>
        <end position="83"/>
    </location>
</feature>
<dbReference type="HOGENOM" id="CLU_009123_1_3_1"/>
<evidence type="ECO:0000256" key="1">
    <source>
        <dbReference type="ARBA" id="ARBA00023125"/>
    </source>
</evidence>
<dbReference type="PANTHER" id="PTHR46481:SF7">
    <property type="entry name" value="ZINC FINGER BED DOMAIN-CONTAINING PROTEIN RICESLEEPER 2-LIKE"/>
    <property type="match status" value="1"/>
</dbReference>
<feature type="domain" description="hAT-like transposase RNase-H fold" evidence="4">
    <location>
        <begin position="384"/>
        <end position="456"/>
    </location>
</feature>
<dbReference type="InterPro" id="IPR008906">
    <property type="entry name" value="HATC_C_dom"/>
</dbReference>
<protein>
    <recommendedName>
        <fullName evidence="7">HAT C-terminal dimerisation domain-containing protein</fullName>
    </recommendedName>
</protein>
<dbReference type="InterPro" id="IPR012337">
    <property type="entry name" value="RNaseH-like_sf"/>
</dbReference>
<evidence type="ECO:0000313" key="6">
    <source>
        <dbReference type="Proteomes" id="UP000007306"/>
    </source>
</evidence>
<dbReference type="GO" id="GO:0046983">
    <property type="term" value="F:protein dimerization activity"/>
    <property type="evidence" value="ECO:0007669"/>
    <property type="project" value="InterPro"/>
</dbReference>
<dbReference type="PANTHER" id="PTHR46481">
    <property type="entry name" value="ZINC FINGER BED DOMAIN-CONTAINING PROTEIN 4"/>
    <property type="match status" value="1"/>
</dbReference>
<accession>I1R5D3</accession>
<feature type="compositionally biased region" description="Gly residues" evidence="2">
    <location>
        <begin position="61"/>
        <end position="79"/>
    </location>
</feature>
<name>I1R5D3_ORYGL</name>
<organism evidence="5 6">
    <name type="scientific">Oryza glaberrima</name>
    <name type="common">African rice</name>
    <dbReference type="NCBI Taxonomy" id="4538"/>
    <lineage>
        <taxon>Eukaryota</taxon>
        <taxon>Viridiplantae</taxon>
        <taxon>Streptophyta</taxon>
        <taxon>Embryophyta</taxon>
        <taxon>Tracheophyta</taxon>
        <taxon>Spermatophyta</taxon>
        <taxon>Magnoliopsida</taxon>
        <taxon>Liliopsida</taxon>
        <taxon>Poales</taxon>
        <taxon>Poaceae</taxon>
        <taxon>BOP clade</taxon>
        <taxon>Oryzoideae</taxon>
        <taxon>Oryzeae</taxon>
        <taxon>Oryzinae</taxon>
        <taxon>Oryza</taxon>
    </lineage>
</organism>
<dbReference type="AlphaFoldDB" id="I1R5D3"/>
<dbReference type="EnsemblPlants" id="ORGLA12G0073900.1">
    <property type="protein sequence ID" value="ORGLA12G0073900.1"/>
    <property type="gene ID" value="ORGLA12G0073900"/>
</dbReference>
<dbReference type="Gramene" id="ORGLA12G0073900.1">
    <property type="protein sequence ID" value="ORGLA12G0073900.1"/>
    <property type="gene ID" value="ORGLA12G0073900"/>
</dbReference>
<dbReference type="SUPFAM" id="SSF53098">
    <property type="entry name" value="Ribonuclease H-like"/>
    <property type="match status" value="1"/>
</dbReference>
<dbReference type="GO" id="GO:0003677">
    <property type="term" value="F:DNA binding"/>
    <property type="evidence" value="ECO:0007669"/>
    <property type="project" value="UniProtKB-KW"/>
</dbReference>
<evidence type="ECO:0000259" key="3">
    <source>
        <dbReference type="Pfam" id="PF05699"/>
    </source>
</evidence>
<dbReference type="OMA" id="LEAIMCL"/>
<dbReference type="Pfam" id="PF14372">
    <property type="entry name" value="hAT-like_RNase-H"/>
    <property type="match status" value="1"/>
</dbReference>
<reference evidence="5" key="1">
    <citation type="submission" date="2015-06" db="UniProtKB">
        <authorList>
            <consortium name="EnsemblPlants"/>
        </authorList>
    </citation>
    <scope>IDENTIFICATION</scope>
</reference>
<keyword evidence="6" id="KW-1185">Reference proteome</keyword>
<evidence type="ECO:0000256" key="2">
    <source>
        <dbReference type="SAM" id="MobiDB-lite"/>
    </source>
</evidence>
<feature type="compositionally biased region" description="Polar residues" evidence="2">
    <location>
        <begin position="28"/>
        <end position="37"/>
    </location>
</feature>
<dbReference type="InterPro" id="IPR025525">
    <property type="entry name" value="hAT-like_transposase_RNase-H"/>
</dbReference>
<dbReference type="Proteomes" id="UP000007306">
    <property type="component" value="Chromosome 12"/>
</dbReference>
<reference evidence="5 6" key="2">
    <citation type="submission" date="2018-04" db="EMBL/GenBank/DDBJ databases">
        <title>OglaRS2 (Oryza glaberrima Reference Sequence Version 2).</title>
        <authorList>
            <person name="Zhang J."/>
            <person name="Kudrna D."/>
            <person name="Lee S."/>
            <person name="Talag J."/>
            <person name="Rajasekar S."/>
            <person name="Wing R.A."/>
        </authorList>
    </citation>
    <scope>NUCLEOTIDE SEQUENCE [LARGE SCALE GENOMIC DNA]</scope>
    <source>
        <strain evidence="5 6">cv. IRGC 96717</strain>
    </source>
</reference>
<dbReference type="Pfam" id="PF05699">
    <property type="entry name" value="Dimer_Tnp_hAT"/>
    <property type="match status" value="1"/>
</dbReference>
<proteinExistence type="predicted"/>
<evidence type="ECO:0000259" key="4">
    <source>
        <dbReference type="Pfam" id="PF14372"/>
    </source>
</evidence>
<evidence type="ECO:0000313" key="5">
    <source>
        <dbReference type="EnsemblPlants" id="ORGLA12G0073900.1"/>
    </source>
</evidence>
<sequence>MDPHAGAVASGESAGDEDDGSGEHETHPTSSAPSANSRPRKRSRLTAAADESTTVDDCSAGGSGSGSGSGDGGGGGGESVGAWPYDESAARDELVTLIVSQDLPVGIAGSASFEAMVRQAFCPQFERIDNAVTIRDILVFHEDHVAGLKEEFTGGDLSFALSCEIWGTSYHRMSYLCVAAHYVDGDHILNKRVIGFKLIDGAPTAEAMARRILDVAMEYGIENRIVSVTLGDGLADAETMDALAPLLGWYTGGFVFLQRCIFSILNDIVRAGLAEMAGPLDAIRSATAYVSSSEANFAEFEKCCVERGQKARKLWPDSKVRWDSTYDMLKEVLPYKEVLTDFVNGSMQQEFLSEHNWSLLSIFHKFLTKFYKAATKLSVVYSQTSSLTLIYICDMAVLFRSYRTDPVFSAILKPMEAVFVKYFQRIPRLYCYALILDPRLKLHGLEVALKMLGEALNIDYSSTFTQIADEFLEVLSMYEEKFGSTLRPPPSPPSSLVFRLFAARLKELELKELELQKDSSPSSSVHQRKAKNEFNKKYIETPCSLRLNSRGPDPNIIMWWKDNKLFHVVLAQLARDVLASPVSTVSSADAFNINGRVVEDQKSCLAPDILEAIMCLKDFENAATREQDRMVNAEFASVVCLDM</sequence>
<feature type="domain" description="HAT C-terminal dimerisation" evidence="3">
    <location>
        <begin position="538"/>
        <end position="618"/>
    </location>
</feature>
<dbReference type="InterPro" id="IPR052035">
    <property type="entry name" value="ZnF_BED_domain_contain"/>
</dbReference>
<keyword evidence="1" id="KW-0238">DNA-binding</keyword>
<dbReference type="eggNOG" id="KOG1121">
    <property type="taxonomic scope" value="Eukaryota"/>
</dbReference>